<evidence type="ECO:0000313" key="1">
    <source>
        <dbReference type="EMBL" id="GIJ55889.1"/>
    </source>
</evidence>
<dbReference type="InterPro" id="IPR036689">
    <property type="entry name" value="ESAT-6-like_sf"/>
</dbReference>
<dbReference type="Pfam" id="PF06013">
    <property type="entry name" value="WXG100"/>
    <property type="match status" value="1"/>
</dbReference>
<comment type="caution">
    <text evidence="1">The sequence shown here is derived from an EMBL/GenBank/DDBJ whole genome shotgun (WGS) entry which is preliminary data.</text>
</comment>
<name>A0A8J3Z259_9ACTN</name>
<dbReference type="AlphaFoldDB" id="A0A8J3Z259"/>
<evidence type="ECO:0000313" key="2">
    <source>
        <dbReference type="Proteomes" id="UP000612585"/>
    </source>
</evidence>
<dbReference type="SUPFAM" id="SSF140453">
    <property type="entry name" value="EsxAB dimer-like"/>
    <property type="match status" value="1"/>
</dbReference>
<dbReference type="Proteomes" id="UP000612585">
    <property type="component" value="Unassembled WGS sequence"/>
</dbReference>
<proteinExistence type="predicted"/>
<gene>
    <name evidence="1" type="ORF">Vau01_034050</name>
</gene>
<keyword evidence="2" id="KW-1185">Reference proteome</keyword>
<dbReference type="EMBL" id="BOPG01000022">
    <property type="protein sequence ID" value="GIJ55889.1"/>
    <property type="molecule type" value="Genomic_DNA"/>
</dbReference>
<protein>
    <submittedName>
        <fullName evidence="1">Uncharacterized protein</fullName>
    </submittedName>
</protein>
<accession>A0A8J3Z259</accession>
<dbReference type="Gene3D" id="1.10.287.1060">
    <property type="entry name" value="ESAT-6-like"/>
    <property type="match status" value="1"/>
</dbReference>
<dbReference type="RefSeq" id="WP_203993325.1">
    <property type="nucleotide sequence ID" value="NZ_BOPG01000022.1"/>
</dbReference>
<dbReference type="InterPro" id="IPR010310">
    <property type="entry name" value="T7SS_ESAT-6-like"/>
</dbReference>
<sequence length="92" mass="10575">MHQIRVNYALNQQVSQTLQKEHKVLNQLTADLHTQLKKAVWVSESNANFRQILAKYNVHMAELHNELNRLGAALLSASQRLQVADKRATKLF</sequence>
<organism evidence="1 2">
    <name type="scientific">Virgisporangium aurantiacum</name>
    <dbReference type="NCBI Taxonomy" id="175570"/>
    <lineage>
        <taxon>Bacteria</taxon>
        <taxon>Bacillati</taxon>
        <taxon>Actinomycetota</taxon>
        <taxon>Actinomycetes</taxon>
        <taxon>Micromonosporales</taxon>
        <taxon>Micromonosporaceae</taxon>
        <taxon>Virgisporangium</taxon>
    </lineage>
</organism>
<reference evidence="1" key="1">
    <citation type="submission" date="2021-01" db="EMBL/GenBank/DDBJ databases">
        <title>Whole genome shotgun sequence of Virgisporangium aurantiacum NBRC 16421.</title>
        <authorList>
            <person name="Komaki H."/>
            <person name="Tamura T."/>
        </authorList>
    </citation>
    <scope>NUCLEOTIDE SEQUENCE</scope>
    <source>
        <strain evidence="1">NBRC 16421</strain>
    </source>
</reference>